<keyword evidence="3" id="KW-0805">Transcription regulation</keyword>
<feature type="modified residue" description="4-aspartylphosphate" evidence="6">
    <location>
        <position position="47"/>
    </location>
</feature>
<dbReference type="FunFam" id="3.40.50.2300:FF:000018">
    <property type="entry name" value="DNA-binding transcriptional regulator NtrC"/>
    <property type="match status" value="1"/>
</dbReference>
<dbReference type="Pfam" id="PF00196">
    <property type="entry name" value="GerE"/>
    <property type="match status" value="1"/>
</dbReference>
<evidence type="ECO:0000256" key="4">
    <source>
        <dbReference type="ARBA" id="ARBA00023125"/>
    </source>
</evidence>
<sequence>MVDDDAGIRSSLESLLTSVGYSVRSFESVEAFSRAPVDASAACLILDVRLKGRSGLELQRELVRSAPDVPIIFITGHGDVPMSVAAMKAGAMEFLTKPFREQDILDAVNAGLERSRERRDQEQASAAFRERLGTLSPREREVMELLATGLMNKQVAHQLGLSEVTVKVHRAQVMQKLQARSFADLVRLADRAADL</sequence>
<feature type="domain" description="HTH luxR-type" evidence="7">
    <location>
        <begin position="128"/>
        <end position="193"/>
    </location>
</feature>
<dbReference type="CDD" id="cd17537">
    <property type="entry name" value="REC_FixJ"/>
    <property type="match status" value="1"/>
</dbReference>
<evidence type="ECO:0000256" key="6">
    <source>
        <dbReference type="PROSITE-ProRule" id="PRU00169"/>
    </source>
</evidence>
<dbReference type="SMART" id="SM00448">
    <property type="entry name" value="REC"/>
    <property type="match status" value="1"/>
</dbReference>
<gene>
    <name evidence="9" type="ORF">GGR03_000363</name>
</gene>
<dbReference type="InterPro" id="IPR011006">
    <property type="entry name" value="CheY-like_superfamily"/>
</dbReference>
<dbReference type="CDD" id="cd06170">
    <property type="entry name" value="LuxR_C_like"/>
    <property type="match status" value="1"/>
</dbReference>
<keyword evidence="5" id="KW-0804">Transcription</keyword>
<comment type="caution">
    <text evidence="9">The sequence shown here is derived from an EMBL/GenBank/DDBJ whole genome shotgun (WGS) entry which is preliminary data.</text>
</comment>
<dbReference type="PROSITE" id="PS50110">
    <property type="entry name" value="RESPONSE_REGULATORY"/>
    <property type="match status" value="1"/>
</dbReference>
<keyword evidence="10" id="KW-1185">Reference proteome</keyword>
<protein>
    <submittedName>
        <fullName evidence="9">RNA polymerase sigma factor (Sigma-70 family)</fullName>
    </submittedName>
</protein>
<dbReference type="PRINTS" id="PR00038">
    <property type="entry name" value="HTHLUXR"/>
</dbReference>
<dbReference type="GO" id="GO:0000160">
    <property type="term" value="P:phosphorelay signal transduction system"/>
    <property type="evidence" value="ECO:0007669"/>
    <property type="project" value="UniProtKB-KW"/>
</dbReference>
<evidence type="ECO:0000259" key="8">
    <source>
        <dbReference type="PROSITE" id="PS50110"/>
    </source>
</evidence>
<dbReference type="Gene3D" id="3.40.50.2300">
    <property type="match status" value="1"/>
</dbReference>
<dbReference type="Gene3D" id="1.10.10.10">
    <property type="entry name" value="Winged helix-like DNA-binding domain superfamily/Winged helix DNA-binding domain"/>
    <property type="match status" value="1"/>
</dbReference>
<dbReference type="PANTHER" id="PTHR44688">
    <property type="entry name" value="DNA-BINDING TRANSCRIPTIONAL ACTIVATOR DEVR_DOSR"/>
    <property type="match status" value="1"/>
</dbReference>
<evidence type="ECO:0000256" key="3">
    <source>
        <dbReference type="ARBA" id="ARBA00023015"/>
    </source>
</evidence>
<accession>A0A7W6H9Z4</accession>
<keyword evidence="4" id="KW-0238">DNA-binding</keyword>
<dbReference type="SUPFAM" id="SSF52172">
    <property type="entry name" value="CheY-like"/>
    <property type="match status" value="1"/>
</dbReference>
<dbReference type="SMART" id="SM00421">
    <property type="entry name" value="HTH_LUXR"/>
    <property type="match status" value="1"/>
</dbReference>
<proteinExistence type="predicted"/>
<reference evidence="9 10" key="1">
    <citation type="submission" date="2020-08" db="EMBL/GenBank/DDBJ databases">
        <title>Genomic Encyclopedia of Type Strains, Phase IV (KMG-IV): sequencing the most valuable type-strain genomes for metagenomic binning, comparative biology and taxonomic classification.</title>
        <authorList>
            <person name="Goeker M."/>
        </authorList>
    </citation>
    <scope>NUCLEOTIDE SEQUENCE [LARGE SCALE GENOMIC DNA]</scope>
    <source>
        <strain evidence="9 10">DSM 103570</strain>
    </source>
</reference>
<evidence type="ECO:0000256" key="5">
    <source>
        <dbReference type="ARBA" id="ARBA00023163"/>
    </source>
</evidence>
<dbReference type="InterPro" id="IPR001789">
    <property type="entry name" value="Sig_transdc_resp-reg_receiver"/>
</dbReference>
<keyword evidence="2" id="KW-0902">Two-component regulatory system</keyword>
<organism evidence="9 10">
    <name type="scientific">Aurantimonas endophytica</name>
    <dbReference type="NCBI Taxonomy" id="1522175"/>
    <lineage>
        <taxon>Bacteria</taxon>
        <taxon>Pseudomonadati</taxon>
        <taxon>Pseudomonadota</taxon>
        <taxon>Alphaproteobacteria</taxon>
        <taxon>Hyphomicrobiales</taxon>
        <taxon>Aurantimonadaceae</taxon>
        <taxon>Aurantimonas</taxon>
    </lineage>
</organism>
<dbReference type="InterPro" id="IPR036388">
    <property type="entry name" value="WH-like_DNA-bd_sf"/>
</dbReference>
<dbReference type="PROSITE" id="PS50043">
    <property type="entry name" value="HTH_LUXR_2"/>
    <property type="match status" value="1"/>
</dbReference>
<feature type="domain" description="Response regulatory" evidence="8">
    <location>
        <begin position="1"/>
        <end position="112"/>
    </location>
</feature>
<dbReference type="GO" id="GO:0006355">
    <property type="term" value="P:regulation of DNA-templated transcription"/>
    <property type="evidence" value="ECO:0007669"/>
    <property type="project" value="InterPro"/>
</dbReference>
<dbReference type="InterPro" id="IPR000792">
    <property type="entry name" value="Tscrpt_reg_LuxR_C"/>
</dbReference>
<dbReference type="PANTHER" id="PTHR44688:SF16">
    <property type="entry name" value="DNA-BINDING TRANSCRIPTIONAL ACTIVATOR DEVR_DOSR"/>
    <property type="match status" value="1"/>
</dbReference>
<dbReference type="AlphaFoldDB" id="A0A7W6H9Z4"/>
<dbReference type="EMBL" id="JACIEM010000001">
    <property type="protein sequence ID" value="MBB4001316.1"/>
    <property type="molecule type" value="Genomic_DNA"/>
</dbReference>
<evidence type="ECO:0000256" key="2">
    <source>
        <dbReference type="ARBA" id="ARBA00023012"/>
    </source>
</evidence>
<dbReference type="Proteomes" id="UP000588647">
    <property type="component" value="Unassembled WGS sequence"/>
</dbReference>
<dbReference type="Pfam" id="PF00072">
    <property type="entry name" value="Response_reg"/>
    <property type="match status" value="1"/>
</dbReference>
<evidence type="ECO:0000313" key="9">
    <source>
        <dbReference type="EMBL" id="MBB4001316.1"/>
    </source>
</evidence>
<evidence type="ECO:0000256" key="1">
    <source>
        <dbReference type="ARBA" id="ARBA00022553"/>
    </source>
</evidence>
<name>A0A7W6H9Z4_9HYPH</name>
<evidence type="ECO:0000313" key="10">
    <source>
        <dbReference type="Proteomes" id="UP000588647"/>
    </source>
</evidence>
<evidence type="ECO:0000259" key="7">
    <source>
        <dbReference type="PROSITE" id="PS50043"/>
    </source>
</evidence>
<keyword evidence="1 6" id="KW-0597">Phosphoprotein</keyword>
<dbReference type="GO" id="GO:0003677">
    <property type="term" value="F:DNA binding"/>
    <property type="evidence" value="ECO:0007669"/>
    <property type="project" value="UniProtKB-KW"/>
</dbReference>